<evidence type="ECO:0000313" key="1">
    <source>
        <dbReference type="EMBL" id="EGY2377314.1"/>
    </source>
</evidence>
<dbReference type="CDD" id="cd01029">
    <property type="entry name" value="TOPRIM_primases"/>
    <property type="match status" value="1"/>
</dbReference>
<dbReference type="SUPFAM" id="SSF52540">
    <property type="entry name" value="P-loop containing nucleoside triphosphate hydrolases"/>
    <property type="match status" value="1"/>
</dbReference>
<dbReference type="EMBL" id="AAYLMQ010000016">
    <property type="protein sequence ID" value="EGY2377314.1"/>
    <property type="molecule type" value="Genomic_DNA"/>
</dbReference>
<dbReference type="InterPro" id="IPR027417">
    <property type="entry name" value="P-loop_NTPase"/>
</dbReference>
<organism evidence="1">
    <name type="scientific">Acinetobacter baumannii</name>
    <dbReference type="NCBI Taxonomy" id="470"/>
    <lineage>
        <taxon>Bacteria</taxon>
        <taxon>Pseudomonadati</taxon>
        <taxon>Pseudomonadota</taxon>
        <taxon>Gammaproteobacteria</taxon>
        <taxon>Moraxellales</taxon>
        <taxon>Moraxellaceae</taxon>
        <taxon>Acinetobacter</taxon>
        <taxon>Acinetobacter calcoaceticus/baumannii complex</taxon>
    </lineage>
</organism>
<protein>
    <submittedName>
        <fullName evidence="1">Toprim domain-containing protein</fullName>
    </submittedName>
</protein>
<name>A0A9P2P576_ACIBA</name>
<dbReference type="InterPro" id="IPR034154">
    <property type="entry name" value="TOPRIM_DnaG/twinkle"/>
</dbReference>
<proteinExistence type="predicted"/>
<reference evidence="1" key="1">
    <citation type="submission" date="2020-12" db="EMBL/GenBank/DDBJ databases">
        <authorList>
            <consortium name="Clinical and Environmental Microbiology Branch: Whole genome sequencing antimicrobial resistance pathogens in the healthcare setting"/>
        </authorList>
    </citation>
    <scope>NUCLEOTIDE SEQUENCE</scope>
    <source>
        <strain evidence="1">2018HL-00813</strain>
    </source>
</reference>
<dbReference type="SUPFAM" id="SSF56731">
    <property type="entry name" value="DNA primase core"/>
    <property type="match status" value="1"/>
</dbReference>
<accession>A0A9P2P576</accession>
<comment type="caution">
    <text evidence="1">The sequence shown here is derived from an EMBL/GenBank/DDBJ whole genome shotgun (WGS) entry which is preliminary data.</text>
</comment>
<dbReference type="Pfam" id="PF13155">
    <property type="entry name" value="Toprim_2"/>
    <property type="match status" value="1"/>
</dbReference>
<dbReference type="AlphaFoldDB" id="A0A9P2P576"/>
<dbReference type="RefSeq" id="WP_322546710.1">
    <property type="nucleotide sequence ID" value="NZ_CP140420.1"/>
</dbReference>
<sequence>MMFPETKALVVEKLKDVYGFKVKGNDKLRGRCPDCNHKEASAWVYPEEPWVVFCPRKNECGKENHIRDLFPELFEKWEKRFEPTPEDPNKTVNAYLVEGRGFPLEPLKGLYTQESITRYKPKKTTSITLRFPITDEEGNPGWWQRVLDEQGVLPKTTFKEEWSSAGHAWMTPNTNYIESKEIWITEGIFDTIALWLSGITSFSALSAGNYPKIFLNHIAMKCAEQELPLPKLVWAYDNDNAGHEGIRKNIALAEELGFESEAALPPSGRKKTDWNDLYKQDRLKFSDIETYKYYGSLLIAEKPVDKGILIYKRYGTKSFPFDFNNCVYWFKLNMDKYDDYMKGIDFEPSDNEDWAQEEKDQATSERREAAIQHAADVEIMMECRPHGLYYQYQKEIDEADYYFQIDFPRGAKTIKNTFSPSHISSAPEFGKRLLHVAPGVFYEGNSKQLLAFLKRELKDIKRVQLIDYVGYHAEQKTYVLGELAYQSGKQYTINKEDYFELPRHTNLKCNAPFALEINKSQEEYQQRWVTDFIDAYGVKGLIGLTAFFGSLYAQQIRKTHKSFPFVELVGEPGTGKSTLITFLWKLFGRGNYEGLDPTKTSKAGLIRTLRQVSNLPVVFIESDRQGENSSKQFNWDMCKTMYDGGSLGAMGVKAGGNTTYEPLFMGTLIISQNAEVLASEAIMGRIVHVHFYKDQLSKASLHASRNLSKYEPENVSQFILQCLSKEKDILDAFNIGYEKYDAMLHQEQYNIQSSRIVHNHAQLMSLFDAMCRHVIEVPAQVQKQVTEEFIKMAQSRDKVLKSDPVIVQNFWNTIEEMEDSIRKVEHADSVVNHSAKSDIMAINFAHLYKVAADYRYALPEVNELQNALRHSLHYRFVEANKAIQSKITNSTKRCWIFEKPTSQRDQTHF</sequence>
<gene>
    <name evidence="1" type="ORF">JHZ39_001679</name>
</gene>
<dbReference type="Gene3D" id="3.40.1360.10">
    <property type="match status" value="1"/>
</dbReference>